<keyword evidence="4" id="KW-0274">FAD</keyword>
<evidence type="ECO:0000313" key="8">
    <source>
        <dbReference type="Proteomes" id="UP000749559"/>
    </source>
</evidence>
<gene>
    <name evidence="7" type="ORF">OFUS_LOCUS14360</name>
</gene>
<dbReference type="EMBL" id="CAIIXF020000007">
    <property type="protein sequence ID" value="CAH1788912.1"/>
    <property type="molecule type" value="Genomic_DNA"/>
</dbReference>
<dbReference type="InterPro" id="IPR036188">
    <property type="entry name" value="FAD/NAD-bd_sf"/>
</dbReference>
<keyword evidence="5" id="KW-0521">NADP</keyword>
<dbReference type="PANTHER" id="PTHR46091">
    <property type="entry name" value="BLR7054 PROTEIN"/>
    <property type="match status" value="1"/>
</dbReference>
<accession>A0A8J1UKT3</accession>
<comment type="similarity">
    <text evidence="1">Belongs to the carotenoid/retinoid oxidoreductase family. CrtISO subfamily.</text>
</comment>
<dbReference type="PANTHER" id="PTHR46091:SF3">
    <property type="entry name" value="AMINE OXIDASE DOMAIN-CONTAINING PROTEIN"/>
    <property type="match status" value="1"/>
</dbReference>
<keyword evidence="6" id="KW-0520">NAD</keyword>
<evidence type="ECO:0000256" key="3">
    <source>
        <dbReference type="ARBA" id="ARBA00022729"/>
    </source>
</evidence>
<sequence>MIFSEIFGFIAANPAFVAAVTVLVIFVSVLSIFLGGSKPGSNPFYSKYLRKSEPLVTDLKARDKVLKQGFVTKKLTEAYDAIVIGSGIGGLTTASLLSSAGKKVLVLEQHDQAGGCCHTFIDKGFEFDVGIHYIGEMRSETLTKTLITHMTDGQLQWVDLEDCYDIVALGDAAKARKYPIMSGRENFKKALIEHFPNEQKAIEAYVQKLRSMRGATYGAIGTKVLPKWIVKLLIATGLVNMMTTWFTESKISLQDYLDSLTTNDELKAVLAYPFGDYGTIPKETTFAMHAMLINHFLYGVSYPKGGASEIAFHMIPTIERNGGKVLVRAPVSKILTDSEGKATGVRVHRSSGDVDIPAPIIISGVGVINTLHKLLPREVATNSSLYKYVGQGNRLQSGMGCMSLFVGLNGTKDELDLKAQNTWAYCDVDVNKACEEFFKCSAQDAVNSEIPLLFISFPSTKDPTWDERYPGKSTCVVITLARWEWFEEWKDTKINHRGEDYDSVKGAIARRMWEQTCALYPQVADKVEYFDCGSPLSNNYYLGSTRGEIYGLDHNRSRFQPDVYMHLRPETEIPGLYLTGQDIFSCGFAGGMYGGLLCASKVLNRNLMDDLLKYKKQLAK</sequence>
<evidence type="ECO:0000256" key="4">
    <source>
        <dbReference type="ARBA" id="ARBA00022827"/>
    </source>
</evidence>
<dbReference type="OrthoDB" id="38045at2759"/>
<keyword evidence="3" id="KW-0732">Signal</keyword>
<keyword evidence="8" id="KW-1185">Reference proteome</keyword>
<dbReference type="Proteomes" id="UP000749559">
    <property type="component" value="Unassembled WGS sequence"/>
</dbReference>
<evidence type="ECO:0000256" key="5">
    <source>
        <dbReference type="ARBA" id="ARBA00022857"/>
    </source>
</evidence>
<dbReference type="SUPFAM" id="SSF51905">
    <property type="entry name" value="FAD/NAD(P)-binding domain"/>
    <property type="match status" value="1"/>
</dbReference>
<comment type="caution">
    <text evidence="7">The sequence shown here is derived from an EMBL/GenBank/DDBJ whole genome shotgun (WGS) entry which is preliminary data.</text>
</comment>
<evidence type="ECO:0000256" key="1">
    <source>
        <dbReference type="ARBA" id="ARBA00005855"/>
    </source>
</evidence>
<protein>
    <submittedName>
        <fullName evidence="7">Uncharacterized protein</fullName>
    </submittedName>
</protein>
<dbReference type="AlphaFoldDB" id="A0A8J1UKT3"/>
<name>A0A8J1UKT3_OWEFU</name>
<evidence type="ECO:0000313" key="7">
    <source>
        <dbReference type="EMBL" id="CAH1788912.1"/>
    </source>
</evidence>
<organism evidence="7 8">
    <name type="scientific">Owenia fusiformis</name>
    <name type="common">Polychaete worm</name>
    <dbReference type="NCBI Taxonomy" id="6347"/>
    <lineage>
        <taxon>Eukaryota</taxon>
        <taxon>Metazoa</taxon>
        <taxon>Spiralia</taxon>
        <taxon>Lophotrochozoa</taxon>
        <taxon>Annelida</taxon>
        <taxon>Polychaeta</taxon>
        <taxon>Sedentaria</taxon>
        <taxon>Canalipalpata</taxon>
        <taxon>Sabellida</taxon>
        <taxon>Oweniida</taxon>
        <taxon>Oweniidae</taxon>
        <taxon>Owenia</taxon>
    </lineage>
</organism>
<dbReference type="Pfam" id="PF13450">
    <property type="entry name" value="NAD_binding_8"/>
    <property type="match status" value="1"/>
</dbReference>
<proteinExistence type="inferred from homology"/>
<evidence type="ECO:0000256" key="6">
    <source>
        <dbReference type="ARBA" id="ARBA00023027"/>
    </source>
</evidence>
<evidence type="ECO:0000256" key="2">
    <source>
        <dbReference type="ARBA" id="ARBA00022630"/>
    </source>
</evidence>
<reference evidence="7" key="1">
    <citation type="submission" date="2022-03" db="EMBL/GenBank/DDBJ databases">
        <authorList>
            <person name="Martin C."/>
        </authorList>
    </citation>
    <scope>NUCLEOTIDE SEQUENCE</scope>
</reference>
<keyword evidence="2" id="KW-0285">Flavoprotein</keyword>
<dbReference type="Gene3D" id="3.50.50.60">
    <property type="entry name" value="FAD/NAD(P)-binding domain"/>
    <property type="match status" value="2"/>
</dbReference>
<dbReference type="InterPro" id="IPR052206">
    <property type="entry name" value="Retinol_saturase"/>
</dbReference>